<evidence type="ECO:0000256" key="1">
    <source>
        <dbReference type="ARBA" id="ARBA00022801"/>
    </source>
</evidence>
<evidence type="ECO:0000313" key="7">
    <source>
        <dbReference type="Proteomes" id="UP000799767"/>
    </source>
</evidence>
<feature type="active site" description="Charge relay system" evidence="5">
    <location>
        <position position="293"/>
    </location>
</feature>
<dbReference type="Gene3D" id="3.40.50.1820">
    <property type="entry name" value="alpha/beta hydrolase"/>
    <property type="match status" value="1"/>
</dbReference>
<sequence length="467" mass="51607">MPLLSSKLPNYSGEYGVGVVDIEVPIEKRIVANAVFQDTGKPAFELETLLFSLYYPAAKGDEKPRKHHKWVANIPQHGEGYARVANIDHLPGVTRFFTWALWSLVGSTTIPADVDAPLHGSTSAGGPQAQQKFPVIILSHGTVSNRTSYTAWCGELASRGYLVAAVEHRDGSGPGTEVLREDGTKRDIFFVNRSMLQPEPETDDEFKAMQLAFRQAEVEETVRILKLINAGAGDEICQKNLRKEGKELAGFEGRLNEERFVVAGHSYGATLALQALKGCPSEERPFVAGIALDPGKSSGPLNDDIAVPLLVLHSQSWSSKFSIFMGRPHFEVVQDLVRKVLRKEKDKPGQPAWFLTSKGTTHPSVTDAPLIEPFLLAWTTWSSIDAREGVLQYVMVCNEFMHFLQDGRREGVLAEDETHAGYDEDIRSEERKAKMCRSISKYWQIHISPPRADAGATVQHVESVGST</sequence>
<feature type="active site" description="Nucleophile" evidence="5">
    <location>
        <position position="266"/>
    </location>
</feature>
<evidence type="ECO:0000256" key="5">
    <source>
        <dbReference type="PIRSR" id="PIRSR018169-1"/>
    </source>
</evidence>
<evidence type="ECO:0000256" key="4">
    <source>
        <dbReference type="PIRNR" id="PIRNR018169"/>
    </source>
</evidence>
<evidence type="ECO:0000256" key="3">
    <source>
        <dbReference type="ARBA" id="ARBA00023098"/>
    </source>
</evidence>
<dbReference type="GO" id="GO:0003847">
    <property type="term" value="F:1-alkyl-2-acetylglycerophosphocholine esterase activity"/>
    <property type="evidence" value="ECO:0007669"/>
    <property type="project" value="UniProtKB-UniRule"/>
</dbReference>
<comment type="catalytic activity">
    <reaction evidence="4">
        <text>a 1-O-alkyl-2-acetyl-sn-glycero-3-phosphocholine + H2O = a 1-O-alkyl-sn-glycero-3-phosphocholine + acetate + H(+)</text>
        <dbReference type="Rhea" id="RHEA:17777"/>
        <dbReference type="ChEBI" id="CHEBI:15377"/>
        <dbReference type="ChEBI" id="CHEBI:15378"/>
        <dbReference type="ChEBI" id="CHEBI:30089"/>
        <dbReference type="ChEBI" id="CHEBI:30909"/>
        <dbReference type="ChEBI" id="CHEBI:36707"/>
        <dbReference type="EC" id="3.1.1.47"/>
    </reaction>
</comment>
<dbReference type="GeneID" id="54475820"/>
<dbReference type="SUPFAM" id="SSF53474">
    <property type="entry name" value="alpha/beta-Hydrolases"/>
    <property type="match status" value="1"/>
</dbReference>
<protein>
    <recommendedName>
        <fullName evidence="4">Putative phospholipase</fullName>
        <ecNumber evidence="4">3.1.1.47</ecNumber>
    </recommendedName>
</protein>
<organism evidence="6 7">
    <name type="scientific">Neohortaea acidophila</name>
    <dbReference type="NCBI Taxonomy" id="245834"/>
    <lineage>
        <taxon>Eukaryota</taxon>
        <taxon>Fungi</taxon>
        <taxon>Dikarya</taxon>
        <taxon>Ascomycota</taxon>
        <taxon>Pezizomycotina</taxon>
        <taxon>Dothideomycetes</taxon>
        <taxon>Dothideomycetidae</taxon>
        <taxon>Mycosphaerellales</taxon>
        <taxon>Teratosphaeriaceae</taxon>
        <taxon>Neohortaea</taxon>
    </lineage>
</organism>
<comment type="similarity">
    <text evidence="4">Belongs to the serine esterase family.</text>
</comment>
<keyword evidence="2 4" id="KW-0442">Lipid degradation</keyword>
<accession>A0A6A6PGY2</accession>
<reference evidence="6" key="1">
    <citation type="journal article" date="2020" name="Stud. Mycol.">
        <title>101 Dothideomycetes genomes: a test case for predicting lifestyles and emergence of pathogens.</title>
        <authorList>
            <person name="Haridas S."/>
            <person name="Albert R."/>
            <person name="Binder M."/>
            <person name="Bloem J."/>
            <person name="Labutti K."/>
            <person name="Salamov A."/>
            <person name="Andreopoulos B."/>
            <person name="Baker S."/>
            <person name="Barry K."/>
            <person name="Bills G."/>
            <person name="Bluhm B."/>
            <person name="Cannon C."/>
            <person name="Castanera R."/>
            <person name="Culley D."/>
            <person name="Daum C."/>
            <person name="Ezra D."/>
            <person name="Gonzalez J."/>
            <person name="Henrissat B."/>
            <person name="Kuo A."/>
            <person name="Liang C."/>
            <person name="Lipzen A."/>
            <person name="Lutzoni F."/>
            <person name="Magnuson J."/>
            <person name="Mondo S."/>
            <person name="Nolan M."/>
            <person name="Ohm R."/>
            <person name="Pangilinan J."/>
            <person name="Park H.-J."/>
            <person name="Ramirez L."/>
            <person name="Alfaro M."/>
            <person name="Sun H."/>
            <person name="Tritt A."/>
            <person name="Yoshinaga Y."/>
            <person name="Zwiers L.-H."/>
            <person name="Turgeon B."/>
            <person name="Goodwin S."/>
            <person name="Spatafora J."/>
            <person name="Crous P."/>
            <person name="Grigoriev I."/>
        </authorList>
    </citation>
    <scope>NUCLEOTIDE SEQUENCE</scope>
    <source>
        <strain evidence="6">CBS 113389</strain>
    </source>
</reference>
<evidence type="ECO:0000256" key="2">
    <source>
        <dbReference type="ARBA" id="ARBA00022963"/>
    </source>
</evidence>
<dbReference type="RefSeq" id="XP_033585745.1">
    <property type="nucleotide sequence ID" value="XM_033734818.1"/>
</dbReference>
<dbReference type="Proteomes" id="UP000799767">
    <property type="component" value="Unassembled WGS sequence"/>
</dbReference>
<gene>
    <name evidence="6" type="ORF">BDY17DRAFT_305104</name>
</gene>
<keyword evidence="1 4" id="KW-0378">Hydrolase</keyword>
<dbReference type="PANTHER" id="PTHR10272">
    <property type="entry name" value="PLATELET-ACTIVATING FACTOR ACETYLHYDROLASE"/>
    <property type="match status" value="1"/>
</dbReference>
<proteinExistence type="inferred from homology"/>
<dbReference type="PIRSF" id="PIRSF018169">
    <property type="entry name" value="PAF_acetylhydrolase"/>
    <property type="match status" value="1"/>
</dbReference>
<keyword evidence="7" id="KW-1185">Reference proteome</keyword>
<dbReference type="InterPro" id="IPR016715">
    <property type="entry name" value="PAF_acetylhydro_eukaryote"/>
</dbReference>
<dbReference type="PANTHER" id="PTHR10272:SF11">
    <property type="entry name" value="PHOSPHOLIPASE-RELATED"/>
    <property type="match status" value="1"/>
</dbReference>
<name>A0A6A6PGY2_9PEZI</name>
<dbReference type="EC" id="3.1.1.47" evidence="4"/>
<dbReference type="EMBL" id="MU001642">
    <property type="protein sequence ID" value="KAF2479175.1"/>
    <property type="molecule type" value="Genomic_DNA"/>
</dbReference>
<dbReference type="Pfam" id="PF03403">
    <property type="entry name" value="PAF-AH_p_II"/>
    <property type="match status" value="1"/>
</dbReference>
<feature type="active site" description="Charge relay system" evidence="5">
    <location>
        <position position="362"/>
    </location>
</feature>
<evidence type="ECO:0000313" key="6">
    <source>
        <dbReference type="EMBL" id="KAF2479175.1"/>
    </source>
</evidence>
<dbReference type="InterPro" id="IPR029058">
    <property type="entry name" value="AB_hydrolase_fold"/>
</dbReference>
<dbReference type="GO" id="GO:0016042">
    <property type="term" value="P:lipid catabolic process"/>
    <property type="evidence" value="ECO:0007669"/>
    <property type="project" value="UniProtKB-KW"/>
</dbReference>
<dbReference type="OrthoDB" id="2363873at2759"/>
<keyword evidence="3 4" id="KW-0443">Lipid metabolism</keyword>
<dbReference type="AlphaFoldDB" id="A0A6A6PGY2"/>